<dbReference type="OrthoDB" id="5732224at2"/>
<keyword evidence="1" id="KW-0732">Signal</keyword>
<feature type="signal peptide" evidence="1">
    <location>
        <begin position="1"/>
        <end position="18"/>
    </location>
</feature>
<name>A0A316DI78_9FLAO</name>
<dbReference type="AlphaFoldDB" id="A0A316DI78"/>
<keyword evidence="3" id="KW-1185">Reference proteome</keyword>
<feature type="chain" id="PRO_5016319818" evidence="1">
    <location>
        <begin position="19"/>
        <end position="421"/>
    </location>
</feature>
<proteinExistence type="predicted"/>
<dbReference type="SUPFAM" id="SSF54427">
    <property type="entry name" value="NTF2-like"/>
    <property type="match status" value="1"/>
</dbReference>
<evidence type="ECO:0000313" key="2">
    <source>
        <dbReference type="EMBL" id="PWK17874.1"/>
    </source>
</evidence>
<dbReference type="Pfam" id="PF12893">
    <property type="entry name" value="Lumazine_bd_2"/>
    <property type="match status" value="1"/>
</dbReference>
<evidence type="ECO:0000256" key="1">
    <source>
        <dbReference type="SAM" id="SignalP"/>
    </source>
</evidence>
<dbReference type="InterPro" id="IPR032710">
    <property type="entry name" value="NTF2-like_dom_sf"/>
</dbReference>
<evidence type="ECO:0000313" key="3">
    <source>
        <dbReference type="Proteomes" id="UP000245430"/>
    </source>
</evidence>
<accession>A0A316DI78</accession>
<protein>
    <submittedName>
        <fullName evidence="2">Putative lumazine-binding protein</fullName>
    </submittedName>
</protein>
<sequence length="421" mass="49230">MKLLKLCLVLCITSTLYSQNDSSTKYFRHLKYNHVSPYIDLAGTYSINKETAKSTSHYTFKYNDSGKITEIINNHYYYERQHPLASLGVYKVEITYPEGQEVRVFYDKNGKRISNDRDVFKEVYTYNNKGLKTKLQFYDVDNNPMESNWGIAEYKWEKHKKLIIENRFNLKNESVPLSPYFQFGTTGILLDKKGQPKAHYNLDTKLNIINNDKGTASYQDVYDDNGNHVTYSYHDANNNLVTNQWGFAYGEKKYDSIGNYIELEQFDVNKERIRVREIPTNSKIELASKASQKDSLEIKRIATGYLIALQDLKPDLMKEVMNDSLNKISIGWDRSTKKEYAKATTKAQMIEFATSWNKSNTKFPFNPTNNITILDIYNRIANVKLVSDNWVEYLHLIKLDGKWSVVNLIWQHKDINRYPKE</sequence>
<organism evidence="2 3">
    <name type="scientific">Xanthomarina spongicola</name>
    <dbReference type="NCBI Taxonomy" id="570520"/>
    <lineage>
        <taxon>Bacteria</taxon>
        <taxon>Pseudomonadati</taxon>
        <taxon>Bacteroidota</taxon>
        <taxon>Flavobacteriia</taxon>
        <taxon>Flavobacteriales</taxon>
        <taxon>Flavobacteriaceae</taxon>
        <taxon>Xanthomarina</taxon>
    </lineage>
</organism>
<dbReference type="InterPro" id="IPR039437">
    <property type="entry name" value="FrzH/put_lumazine-bd"/>
</dbReference>
<comment type="caution">
    <text evidence="2">The sequence shown here is derived from an EMBL/GenBank/DDBJ whole genome shotgun (WGS) entry which is preliminary data.</text>
</comment>
<gene>
    <name evidence="2" type="ORF">LX78_02272</name>
</gene>
<dbReference type="Gene3D" id="3.10.450.50">
    <property type="match status" value="1"/>
</dbReference>
<dbReference type="EMBL" id="QGGP01000006">
    <property type="protein sequence ID" value="PWK17874.1"/>
    <property type="molecule type" value="Genomic_DNA"/>
</dbReference>
<reference evidence="2 3" key="1">
    <citation type="submission" date="2018-05" db="EMBL/GenBank/DDBJ databases">
        <title>Genomic Encyclopedia of Archaeal and Bacterial Type Strains, Phase II (KMG-II): from individual species to whole genera.</title>
        <authorList>
            <person name="Goeker M."/>
        </authorList>
    </citation>
    <scope>NUCLEOTIDE SEQUENCE [LARGE SCALE GENOMIC DNA]</scope>
    <source>
        <strain evidence="2 3">DSM 22637</strain>
    </source>
</reference>
<dbReference type="RefSeq" id="WP_109682766.1">
    <property type="nucleotide sequence ID" value="NZ_QGGP01000006.1"/>
</dbReference>
<dbReference type="Proteomes" id="UP000245430">
    <property type="component" value="Unassembled WGS sequence"/>
</dbReference>